<evidence type="ECO:0000313" key="3">
    <source>
        <dbReference type="Proteomes" id="UP000054740"/>
    </source>
</evidence>
<gene>
    <name evidence="2" type="ORF">AWB70_04697</name>
</gene>
<sequence>MGVTRGGSVGYQQMPVPSEGDPFKPEKLVTVDIVPSTYIDWVRGWDLASVEGENDWTAEAKLGRLADGRYVIGNMSRGRWGLDRRDAVIAATAQLDGVSTRVGLPQDPGRAGQTQVLYLTRELAGYRVVSSPETGDKGARAPSLSPCRSTSAT</sequence>
<name>A0A158IER2_CABCO</name>
<protein>
    <submittedName>
        <fullName evidence="2">Uncharacterized protein</fullName>
    </submittedName>
</protein>
<evidence type="ECO:0000313" key="2">
    <source>
        <dbReference type="EMBL" id="SAL55065.1"/>
    </source>
</evidence>
<dbReference type="AlphaFoldDB" id="A0A158IER2"/>
<feature type="region of interest" description="Disordered" evidence="1">
    <location>
        <begin position="130"/>
        <end position="153"/>
    </location>
</feature>
<dbReference type="Proteomes" id="UP000054740">
    <property type="component" value="Unassembled WGS sequence"/>
</dbReference>
<reference evidence="3" key="1">
    <citation type="submission" date="2016-01" db="EMBL/GenBank/DDBJ databases">
        <authorList>
            <person name="Peeters C."/>
        </authorList>
    </citation>
    <scope>NUCLEOTIDE SEQUENCE [LARGE SCALE GENOMIC DNA]</scope>
</reference>
<accession>A0A158IER2</accession>
<keyword evidence="3" id="KW-1185">Reference proteome</keyword>
<dbReference type="EMBL" id="FCNY02000012">
    <property type="protein sequence ID" value="SAL55065.1"/>
    <property type="molecule type" value="Genomic_DNA"/>
</dbReference>
<proteinExistence type="predicted"/>
<evidence type="ECO:0000256" key="1">
    <source>
        <dbReference type="SAM" id="MobiDB-lite"/>
    </source>
</evidence>
<organism evidence="2 3">
    <name type="scientific">Caballeronia cordobensis</name>
    <name type="common">Burkholderia cordobensis</name>
    <dbReference type="NCBI Taxonomy" id="1353886"/>
    <lineage>
        <taxon>Bacteria</taxon>
        <taxon>Pseudomonadati</taxon>
        <taxon>Pseudomonadota</taxon>
        <taxon>Betaproteobacteria</taxon>
        <taxon>Burkholderiales</taxon>
        <taxon>Burkholderiaceae</taxon>
        <taxon>Caballeronia</taxon>
    </lineage>
</organism>